<reference evidence="1" key="1">
    <citation type="journal article" date="2014" name="Int. J. Syst. Evol. Microbiol.">
        <title>Complete genome sequence of Corynebacterium casei LMG S-19264T (=DSM 44701T), isolated from a smear-ripened cheese.</title>
        <authorList>
            <consortium name="US DOE Joint Genome Institute (JGI-PGF)"/>
            <person name="Walter F."/>
            <person name="Albersmeier A."/>
            <person name="Kalinowski J."/>
            <person name="Ruckert C."/>
        </authorList>
    </citation>
    <scope>NUCLEOTIDE SEQUENCE</scope>
    <source>
        <strain evidence="1">CGMCC 1.12153</strain>
    </source>
</reference>
<reference evidence="1" key="2">
    <citation type="submission" date="2020-09" db="EMBL/GenBank/DDBJ databases">
        <authorList>
            <person name="Sun Q."/>
            <person name="Zhou Y."/>
        </authorList>
    </citation>
    <scope>NUCLEOTIDE SEQUENCE</scope>
    <source>
        <strain evidence="1">CGMCC 1.12153</strain>
    </source>
</reference>
<dbReference type="Gene3D" id="2.130.10.10">
    <property type="entry name" value="YVTN repeat-like/Quinoprotein amine dehydrogenase"/>
    <property type="match status" value="1"/>
</dbReference>
<dbReference type="SUPFAM" id="SSF110296">
    <property type="entry name" value="Oligoxyloglucan reducing end-specific cellobiohydrolase"/>
    <property type="match status" value="1"/>
</dbReference>
<gene>
    <name evidence="1" type="ORF">GCM10010954_25570</name>
</gene>
<dbReference type="EMBL" id="BMEL01000003">
    <property type="protein sequence ID" value="GGF25542.1"/>
    <property type="molecule type" value="Genomic_DNA"/>
</dbReference>
<protein>
    <submittedName>
        <fullName evidence="1">Uncharacterized protein</fullName>
    </submittedName>
</protein>
<dbReference type="InterPro" id="IPR015943">
    <property type="entry name" value="WD40/YVTN_repeat-like_dom_sf"/>
</dbReference>
<dbReference type="AlphaFoldDB" id="A0A917B5Q2"/>
<evidence type="ECO:0000313" key="2">
    <source>
        <dbReference type="Proteomes" id="UP000660110"/>
    </source>
</evidence>
<proteinExistence type="predicted"/>
<dbReference type="RefSeq" id="WP_188377899.1">
    <property type="nucleotide sequence ID" value="NZ_BMEL01000003.1"/>
</dbReference>
<dbReference type="Proteomes" id="UP000660110">
    <property type="component" value="Unassembled WGS sequence"/>
</dbReference>
<accession>A0A917B5Q2</accession>
<evidence type="ECO:0000313" key="1">
    <source>
        <dbReference type="EMBL" id="GGF25542.1"/>
    </source>
</evidence>
<dbReference type="InterPro" id="IPR054817">
    <property type="entry name" value="Glycosyl_F510_1955-like"/>
</dbReference>
<comment type="caution">
    <text evidence="1">The sequence shown here is derived from an EMBL/GenBank/DDBJ whole genome shotgun (WGS) entry which is preliminary data.</text>
</comment>
<sequence>MKKLIIAFIGIVFFTLGCSSNEPSNEEEQVQQENETENFWGETASFEGDLSHVHGVGYFNNETIAFASHTGLKLYQDEEWKETEEHRHDYMGFNAVENGFYTSGHPNLQSDYPNPLGLQRSGPDTGELEEVAVEGESDFHIMGAGYQSRALYLWNEEENSQMDLGYYKSLDEGESWTTFQAEGIEGDPFQISVHPTDEQTLAVATGTGVYLSKDGGEQFNQISDNGQGSGMFFNEDELYYGIYKGEQELVKYDLESEEKETIPSPPIKDDAVLYLAVHPDEEEMVVFTAQNNSFITNDSGGSWSQIVEEGTVN</sequence>
<name>A0A917B5Q2_HALAA</name>
<dbReference type="PROSITE" id="PS51257">
    <property type="entry name" value="PROKAR_LIPOPROTEIN"/>
    <property type="match status" value="1"/>
</dbReference>
<organism evidence="1 2">
    <name type="scientific">Halobacillus andaensis</name>
    <dbReference type="NCBI Taxonomy" id="1176239"/>
    <lineage>
        <taxon>Bacteria</taxon>
        <taxon>Bacillati</taxon>
        <taxon>Bacillota</taxon>
        <taxon>Bacilli</taxon>
        <taxon>Bacillales</taxon>
        <taxon>Bacillaceae</taxon>
        <taxon>Halobacillus</taxon>
    </lineage>
</organism>
<dbReference type="NCBIfam" id="NF045728">
    <property type="entry name" value="glycosyl_F510_1955"/>
    <property type="match status" value="1"/>
</dbReference>
<keyword evidence="2" id="KW-1185">Reference proteome</keyword>